<evidence type="ECO:0000313" key="2">
    <source>
        <dbReference type="EMBL" id="PIK49447.1"/>
    </source>
</evidence>
<sequence length="130" mass="14055">MANIHDFIAGLPLGYDTLVGEKGTQLSGGQKQRVAIARALARNPKILLLDEATSALDTESEKVVQMALDRAMEGRTCIVIAHRLSTIQNADSIAVVRNGQVVEQGSHQELVSREGHYYTITGGQRRAAES</sequence>
<dbReference type="SUPFAM" id="SSF52540">
    <property type="entry name" value="P-loop containing nucleoside triphosphate hydrolases"/>
    <property type="match status" value="1"/>
</dbReference>
<dbReference type="Proteomes" id="UP000230750">
    <property type="component" value="Unassembled WGS sequence"/>
</dbReference>
<evidence type="ECO:0000259" key="1">
    <source>
        <dbReference type="Pfam" id="PF00005"/>
    </source>
</evidence>
<keyword evidence="2" id="KW-0067">ATP-binding</keyword>
<dbReference type="InterPro" id="IPR027417">
    <property type="entry name" value="P-loop_NTPase"/>
</dbReference>
<reference evidence="2 3" key="1">
    <citation type="journal article" date="2017" name="PLoS Biol.">
        <title>The sea cucumber genome provides insights into morphological evolution and visceral regeneration.</title>
        <authorList>
            <person name="Zhang X."/>
            <person name="Sun L."/>
            <person name="Yuan J."/>
            <person name="Sun Y."/>
            <person name="Gao Y."/>
            <person name="Zhang L."/>
            <person name="Li S."/>
            <person name="Dai H."/>
            <person name="Hamel J.F."/>
            <person name="Liu C."/>
            <person name="Yu Y."/>
            <person name="Liu S."/>
            <person name="Lin W."/>
            <person name="Guo K."/>
            <person name="Jin S."/>
            <person name="Xu P."/>
            <person name="Storey K.B."/>
            <person name="Huan P."/>
            <person name="Zhang T."/>
            <person name="Zhou Y."/>
            <person name="Zhang J."/>
            <person name="Lin C."/>
            <person name="Li X."/>
            <person name="Xing L."/>
            <person name="Huo D."/>
            <person name="Sun M."/>
            <person name="Wang L."/>
            <person name="Mercier A."/>
            <person name="Li F."/>
            <person name="Yang H."/>
            <person name="Xiang J."/>
        </authorList>
    </citation>
    <scope>NUCLEOTIDE SEQUENCE [LARGE SCALE GENOMIC DNA]</scope>
    <source>
        <strain evidence="2">Shaxun</strain>
        <tissue evidence="2">Muscle</tissue>
    </source>
</reference>
<dbReference type="GO" id="GO:0016020">
    <property type="term" value="C:membrane"/>
    <property type="evidence" value="ECO:0007669"/>
    <property type="project" value="TreeGrafter"/>
</dbReference>
<dbReference type="InterPro" id="IPR003439">
    <property type="entry name" value="ABC_transporter-like_ATP-bd"/>
</dbReference>
<dbReference type="PANTHER" id="PTHR24221:SF503">
    <property type="entry name" value="MITOCHONDRIAL POTASSIUM CHANNEL ATP-BINDING SUBUNIT"/>
    <property type="match status" value="1"/>
</dbReference>
<dbReference type="GO" id="GO:0042626">
    <property type="term" value="F:ATPase-coupled transmembrane transporter activity"/>
    <property type="evidence" value="ECO:0007669"/>
    <property type="project" value="TreeGrafter"/>
</dbReference>
<dbReference type="InterPro" id="IPR039421">
    <property type="entry name" value="Type_1_exporter"/>
</dbReference>
<dbReference type="AlphaFoldDB" id="A0A2G8KN95"/>
<protein>
    <submittedName>
        <fullName evidence="2">ATP-binding cassette transporter subfamily B member 4a</fullName>
    </submittedName>
</protein>
<dbReference type="Gene3D" id="3.40.50.300">
    <property type="entry name" value="P-loop containing nucleotide triphosphate hydrolases"/>
    <property type="match status" value="1"/>
</dbReference>
<dbReference type="GO" id="GO:0016887">
    <property type="term" value="F:ATP hydrolysis activity"/>
    <property type="evidence" value="ECO:0007669"/>
    <property type="project" value="InterPro"/>
</dbReference>
<dbReference type="FunFam" id="3.40.50.300:FF:002695">
    <property type="entry name" value="ABC multidrug transporter, putative"/>
    <property type="match status" value="1"/>
</dbReference>
<dbReference type="STRING" id="307972.A0A2G8KN95"/>
<keyword evidence="3" id="KW-1185">Reference proteome</keyword>
<dbReference type="OrthoDB" id="6500128at2759"/>
<dbReference type="PANTHER" id="PTHR24221">
    <property type="entry name" value="ATP-BINDING CASSETTE SUB-FAMILY B"/>
    <property type="match status" value="1"/>
</dbReference>
<accession>A0A2G8KN95</accession>
<feature type="domain" description="ABC transporter" evidence="1">
    <location>
        <begin position="7"/>
        <end position="54"/>
    </location>
</feature>
<organism evidence="2 3">
    <name type="scientific">Stichopus japonicus</name>
    <name type="common">Sea cucumber</name>
    <dbReference type="NCBI Taxonomy" id="307972"/>
    <lineage>
        <taxon>Eukaryota</taxon>
        <taxon>Metazoa</taxon>
        <taxon>Echinodermata</taxon>
        <taxon>Eleutherozoa</taxon>
        <taxon>Echinozoa</taxon>
        <taxon>Holothuroidea</taxon>
        <taxon>Aspidochirotacea</taxon>
        <taxon>Aspidochirotida</taxon>
        <taxon>Stichopodidae</taxon>
        <taxon>Apostichopus</taxon>
    </lineage>
</organism>
<name>A0A2G8KN95_STIJA</name>
<proteinExistence type="predicted"/>
<dbReference type="GO" id="GO:0005524">
    <property type="term" value="F:ATP binding"/>
    <property type="evidence" value="ECO:0007669"/>
    <property type="project" value="UniProtKB-KW"/>
</dbReference>
<keyword evidence="2" id="KW-0547">Nucleotide-binding</keyword>
<comment type="caution">
    <text evidence="2">The sequence shown here is derived from an EMBL/GenBank/DDBJ whole genome shotgun (WGS) entry which is preliminary data.</text>
</comment>
<evidence type="ECO:0000313" key="3">
    <source>
        <dbReference type="Proteomes" id="UP000230750"/>
    </source>
</evidence>
<dbReference type="EMBL" id="MRZV01000465">
    <property type="protein sequence ID" value="PIK49447.1"/>
    <property type="molecule type" value="Genomic_DNA"/>
</dbReference>
<dbReference type="Pfam" id="PF00005">
    <property type="entry name" value="ABC_tran"/>
    <property type="match status" value="1"/>
</dbReference>
<gene>
    <name evidence="2" type="ORF">BSL78_13677</name>
</gene>